<evidence type="ECO:0000256" key="4">
    <source>
        <dbReference type="ARBA" id="ARBA00023015"/>
    </source>
</evidence>
<dbReference type="EMBL" id="JAVRHM010000009">
    <property type="protein sequence ID" value="MDT0689989.1"/>
    <property type="molecule type" value="Genomic_DNA"/>
</dbReference>
<dbReference type="RefSeq" id="WP_311684055.1">
    <property type="nucleotide sequence ID" value="NZ_JAVRHM010000009.1"/>
</dbReference>
<evidence type="ECO:0000259" key="8">
    <source>
        <dbReference type="PROSITE" id="PS01124"/>
    </source>
</evidence>
<dbReference type="InterPro" id="IPR036097">
    <property type="entry name" value="HisK_dim/P_sf"/>
</dbReference>
<dbReference type="SUPFAM" id="SSF46689">
    <property type="entry name" value="Homeodomain-like"/>
    <property type="match status" value="1"/>
</dbReference>
<dbReference type="PROSITE" id="PS01124">
    <property type="entry name" value="HTH_ARAC_FAMILY_2"/>
    <property type="match status" value="1"/>
</dbReference>
<comment type="catalytic activity">
    <reaction evidence="1">
        <text>ATP + protein L-histidine = ADP + protein N-phospho-L-histidine.</text>
        <dbReference type="EC" id="2.7.13.3"/>
    </reaction>
</comment>
<dbReference type="PROSITE" id="PS50109">
    <property type="entry name" value="HIS_KIN"/>
    <property type="match status" value="1"/>
</dbReference>
<accession>A0ABU3E1W7</accession>
<dbReference type="InterPro" id="IPR015943">
    <property type="entry name" value="WD40/YVTN_repeat-like_dom_sf"/>
</dbReference>
<comment type="caution">
    <text evidence="11">The sequence shown here is derived from an EMBL/GenBank/DDBJ whole genome shotgun (WGS) entry which is preliminary data.</text>
</comment>
<dbReference type="SMART" id="SM00388">
    <property type="entry name" value="HisKA"/>
    <property type="match status" value="1"/>
</dbReference>
<evidence type="ECO:0000256" key="2">
    <source>
        <dbReference type="ARBA" id="ARBA00012438"/>
    </source>
</evidence>
<sequence>MSFGQEKHGEPDRNNDDLSFHLLNISSGLSHNFVNDIAQDSLGFIWIATIDGLNRYDGNRFIHYKGSYNDSLTGLTNNYVEQLKFKSSGELLIATDEGLNIYNFRKDKFTVVSNQDGLLTNSVSALALGPDGNPIIGTYRGGIQFAKKDWNIQTIKEKFGKDFPLSSSEISSMTMQGDSILWIGTFNNGLNKFSYKTNTIIHLNSGEENFSFSTINNLYTDLSGNLWIGSREGLEVITGKGDTIKLNKGNSPSKSLSDDDILCFEEDDLGQMWIGTRNGGLNIINIASLIKPDQDPEIKWFLPGTDGSSVYNRTVSVITRDRDNNMWLGTPTGINYVNPGGEPIKLIQRNVSATESLSHDRIGALARSNNNMIWVGTDGGGLDLYNSETGEIKNFNHKENNSQSLSNNYIISVLEDSNNRVWVGTYQGGLNKLDKRNDTWTHYLQGSPSEGSDVREIFESRNNSLWVGTNRGGLYKYNAYKDQFDYIQSLGKIDIRDIDEDCAGNLWLATFGSGIIKYDPIKDTVVFFNQDNLEGLSTNVVFSITVLNNKDILAGTRYGGLLRFDPEKKEVKTFTEREGLSNNTVSSMVMEDENLIWLGTYNGICRYNVQTNEILNISSMNNVQNGEFNIGAAIKSATGKIYIGGNNGLNILNPEDFGTKNSIYPIVFEELKILNESAPIGSKKEGYILEEAIPFQKEIVLQHNQNSFSVDFAALKYPEAKNINYSYKLENYNDFWIDTQGSGVANFTSVPPGEYNLVVKTNSGMGEEAFQNLLISIVPPFWKTLPAYILYILIIAIILWLSSRYYTERVHLRNSLIFEKKQRQLEHDLNEERLRFFTAFSHELKTPLTLILAPVENLISKERNEDLKQNLLFIRRNAKKLFQSINKLLEFRKAEEGLSQLNCSNHDLPGNLLKWVQNYLPLAKEKDISLEHSLPQEKILAYIDLEKIEVIVNNLLSNAIKYCKKGGRVKVVLSIEEVNFKIQVSDTGTGITSNDLTHIFDWYYRSDSTVKKNGTGIGLALSKRFAELHNGDIMVSSVPQKETIFTLSIPIVKNSVSNKLSIIPEEISGEIYLKENFVPGSTPGKKNESITSDKNRPLILIIDDNPEILVFLNGIFKEDYDIVHATNGDEGIRKASKYVPDIIISDVMMPEKNGIDLCSGLKKQTSTSHIPIILLTAKNNIESISTGYEEGADDYITKPFHPQLLMTRVKNLLENRRQLQNYFLKNTDSSTIDNKTSKILNQEKQFLHELDQVILKNMGTGKDNVELIAKEVGMSRTSLYRKLKAITGNSINEYIRNVKIERAAKLIEVNNFSISQASYEVGFNNVKYFRKVFKEKYGKLPSELKH</sequence>
<dbReference type="SUPFAM" id="SSF55874">
    <property type="entry name" value="ATPase domain of HSP90 chaperone/DNA topoisomerase II/histidine kinase"/>
    <property type="match status" value="1"/>
</dbReference>
<dbReference type="InterPro" id="IPR018062">
    <property type="entry name" value="HTH_AraC-typ_CS"/>
</dbReference>
<dbReference type="Gene3D" id="1.10.10.60">
    <property type="entry name" value="Homeodomain-like"/>
    <property type="match status" value="2"/>
</dbReference>
<dbReference type="InterPro" id="IPR003661">
    <property type="entry name" value="HisK_dim/P_dom"/>
</dbReference>
<dbReference type="Pfam" id="PF02518">
    <property type="entry name" value="HATPase_c"/>
    <property type="match status" value="1"/>
</dbReference>
<dbReference type="InterPro" id="IPR003594">
    <property type="entry name" value="HATPase_dom"/>
</dbReference>
<keyword evidence="4" id="KW-0805">Transcription regulation</keyword>
<keyword evidence="12" id="KW-1185">Reference proteome</keyword>
<evidence type="ECO:0000313" key="11">
    <source>
        <dbReference type="EMBL" id="MDT0689989.1"/>
    </source>
</evidence>
<evidence type="ECO:0000256" key="1">
    <source>
        <dbReference type="ARBA" id="ARBA00000085"/>
    </source>
</evidence>
<dbReference type="InterPro" id="IPR036890">
    <property type="entry name" value="HATPase_C_sf"/>
</dbReference>
<keyword evidence="5" id="KW-0238">DNA-binding</keyword>
<dbReference type="SMART" id="SM00342">
    <property type="entry name" value="HTH_ARAC"/>
    <property type="match status" value="1"/>
</dbReference>
<dbReference type="Pfam" id="PF07494">
    <property type="entry name" value="Reg_prop"/>
    <property type="match status" value="3"/>
</dbReference>
<dbReference type="SUPFAM" id="SSF52172">
    <property type="entry name" value="CheY-like"/>
    <property type="match status" value="1"/>
</dbReference>
<evidence type="ECO:0000259" key="9">
    <source>
        <dbReference type="PROSITE" id="PS50109"/>
    </source>
</evidence>
<dbReference type="InterPro" id="IPR011110">
    <property type="entry name" value="Reg_prop"/>
</dbReference>
<feature type="domain" description="Histidine kinase" evidence="9">
    <location>
        <begin position="839"/>
        <end position="1053"/>
    </location>
</feature>
<organism evidence="11 12">
    <name type="scientific">Autumnicola patrickiae</name>
    <dbReference type="NCBI Taxonomy" id="3075591"/>
    <lineage>
        <taxon>Bacteria</taxon>
        <taxon>Pseudomonadati</taxon>
        <taxon>Bacteroidota</taxon>
        <taxon>Flavobacteriia</taxon>
        <taxon>Flavobacteriales</taxon>
        <taxon>Flavobacteriaceae</taxon>
        <taxon>Autumnicola</taxon>
    </lineage>
</organism>
<dbReference type="InterPro" id="IPR011123">
    <property type="entry name" value="Y_Y_Y"/>
</dbReference>
<proteinExistence type="predicted"/>
<dbReference type="SMART" id="SM00387">
    <property type="entry name" value="HATPase_c"/>
    <property type="match status" value="1"/>
</dbReference>
<dbReference type="Gene3D" id="3.40.50.2300">
    <property type="match status" value="1"/>
</dbReference>
<dbReference type="SUPFAM" id="SSF47384">
    <property type="entry name" value="Homodimeric domain of signal transducing histidine kinase"/>
    <property type="match status" value="1"/>
</dbReference>
<dbReference type="InterPro" id="IPR018060">
    <property type="entry name" value="HTH_AraC"/>
</dbReference>
<dbReference type="PROSITE" id="PS00041">
    <property type="entry name" value="HTH_ARAC_FAMILY_1"/>
    <property type="match status" value="1"/>
</dbReference>
<dbReference type="Gene3D" id="2.130.10.10">
    <property type="entry name" value="YVTN repeat-like/Quinoprotein amine dehydrogenase"/>
    <property type="match status" value="2"/>
</dbReference>
<dbReference type="PANTHER" id="PTHR43547">
    <property type="entry name" value="TWO-COMPONENT HISTIDINE KINASE"/>
    <property type="match status" value="1"/>
</dbReference>
<keyword evidence="6" id="KW-0804">Transcription</keyword>
<dbReference type="Pfam" id="PF12833">
    <property type="entry name" value="HTH_18"/>
    <property type="match status" value="1"/>
</dbReference>
<feature type="domain" description="HTH araC/xylS-type" evidence="8">
    <location>
        <begin position="1248"/>
        <end position="1346"/>
    </location>
</feature>
<dbReference type="EC" id="2.7.13.3" evidence="2"/>
<dbReference type="Gene3D" id="1.10.287.130">
    <property type="match status" value="1"/>
</dbReference>
<reference evidence="11 12" key="1">
    <citation type="submission" date="2023-09" db="EMBL/GenBank/DDBJ databases">
        <authorList>
            <person name="Rey-Velasco X."/>
        </authorList>
    </citation>
    <scope>NUCLEOTIDE SEQUENCE [LARGE SCALE GENOMIC DNA]</scope>
    <source>
        <strain evidence="11 12">F188</strain>
    </source>
</reference>
<evidence type="ECO:0000259" key="10">
    <source>
        <dbReference type="PROSITE" id="PS50110"/>
    </source>
</evidence>
<dbReference type="Pfam" id="PF07495">
    <property type="entry name" value="Y_Y_Y"/>
    <property type="match status" value="1"/>
</dbReference>
<dbReference type="Gene3D" id="2.60.40.10">
    <property type="entry name" value="Immunoglobulins"/>
    <property type="match status" value="1"/>
</dbReference>
<dbReference type="InterPro" id="IPR005467">
    <property type="entry name" value="His_kinase_dom"/>
</dbReference>
<evidence type="ECO:0000256" key="7">
    <source>
        <dbReference type="PROSITE-ProRule" id="PRU00169"/>
    </source>
</evidence>
<feature type="modified residue" description="4-aspartylphosphate" evidence="7">
    <location>
        <position position="1146"/>
    </location>
</feature>
<dbReference type="PANTHER" id="PTHR43547:SF2">
    <property type="entry name" value="HYBRID SIGNAL TRANSDUCTION HISTIDINE KINASE C"/>
    <property type="match status" value="1"/>
</dbReference>
<feature type="domain" description="Response regulatory" evidence="10">
    <location>
        <begin position="1098"/>
        <end position="1213"/>
    </location>
</feature>
<protein>
    <recommendedName>
        <fullName evidence="2">histidine kinase</fullName>
        <ecNumber evidence="2">2.7.13.3</ecNumber>
    </recommendedName>
</protein>
<evidence type="ECO:0000313" key="12">
    <source>
        <dbReference type="Proteomes" id="UP001261624"/>
    </source>
</evidence>
<evidence type="ECO:0000256" key="3">
    <source>
        <dbReference type="ARBA" id="ARBA00022553"/>
    </source>
</evidence>
<dbReference type="Pfam" id="PF00512">
    <property type="entry name" value="HisKA"/>
    <property type="match status" value="1"/>
</dbReference>
<dbReference type="InterPro" id="IPR011006">
    <property type="entry name" value="CheY-like_superfamily"/>
</dbReference>
<evidence type="ECO:0000256" key="6">
    <source>
        <dbReference type="ARBA" id="ARBA00023163"/>
    </source>
</evidence>
<dbReference type="InterPro" id="IPR004358">
    <property type="entry name" value="Sig_transdc_His_kin-like_C"/>
</dbReference>
<dbReference type="SMART" id="SM00448">
    <property type="entry name" value="REC"/>
    <property type="match status" value="1"/>
</dbReference>
<dbReference type="SUPFAM" id="SSF63829">
    <property type="entry name" value="Calcium-dependent phosphotriesterase"/>
    <property type="match status" value="4"/>
</dbReference>
<name>A0ABU3E1W7_9FLAO</name>
<gene>
    <name evidence="11" type="ORF">RM549_09355</name>
</gene>
<dbReference type="Proteomes" id="UP001261624">
    <property type="component" value="Unassembled WGS sequence"/>
</dbReference>
<dbReference type="PRINTS" id="PR00344">
    <property type="entry name" value="BCTRLSENSOR"/>
</dbReference>
<dbReference type="InterPro" id="IPR009057">
    <property type="entry name" value="Homeodomain-like_sf"/>
</dbReference>
<dbReference type="PROSITE" id="PS50110">
    <property type="entry name" value="RESPONSE_REGULATORY"/>
    <property type="match status" value="1"/>
</dbReference>
<dbReference type="CDD" id="cd00082">
    <property type="entry name" value="HisKA"/>
    <property type="match status" value="1"/>
</dbReference>
<evidence type="ECO:0000256" key="5">
    <source>
        <dbReference type="ARBA" id="ARBA00023125"/>
    </source>
</evidence>
<dbReference type="Pfam" id="PF00072">
    <property type="entry name" value="Response_reg"/>
    <property type="match status" value="1"/>
</dbReference>
<dbReference type="InterPro" id="IPR013783">
    <property type="entry name" value="Ig-like_fold"/>
</dbReference>
<dbReference type="Gene3D" id="3.30.565.10">
    <property type="entry name" value="Histidine kinase-like ATPase, C-terminal domain"/>
    <property type="match status" value="1"/>
</dbReference>
<dbReference type="InterPro" id="IPR001789">
    <property type="entry name" value="Sig_transdc_resp-reg_receiver"/>
</dbReference>
<keyword evidence="3 7" id="KW-0597">Phosphoprotein</keyword>